<gene>
    <name evidence="1" type="ORF">BAY60_13480</name>
</gene>
<keyword evidence="2" id="KW-1185">Reference proteome</keyword>
<organism evidence="1 2">
    <name type="scientific">Prauserella muralis</name>
    <dbReference type="NCBI Taxonomy" id="588067"/>
    <lineage>
        <taxon>Bacteria</taxon>
        <taxon>Bacillati</taxon>
        <taxon>Actinomycetota</taxon>
        <taxon>Actinomycetes</taxon>
        <taxon>Pseudonocardiales</taxon>
        <taxon>Pseudonocardiaceae</taxon>
        <taxon>Prauserella</taxon>
    </lineage>
</organism>
<reference evidence="1 2" key="1">
    <citation type="submission" date="2016-07" db="EMBL/GenBank/DDBJ databases">
        <title>Draft genome sequence of Prauserella muralis DSM 45305, isolated from a mould-covered wall in an indoor environment.</title>
        <authorList>
            <person name="Ruckert C."/>
            <person name="Albersmeier A."/>
            <person name="Jiang C.-L."/>
            <person name="Jiang Y."/>
            <person name="Kalinowski J."/>
            <person name="Schneider O."/>
            <person name="Winkler A."/>
            <person name="Zotchev S.B."/>
        </authorList>
    </citation>
    <scope>NUCLEOTIDE SEQUENCE [LARGE SCALE GENOMIC DNA]</scope>
    <source>
        <strain evidence="1 2">DSM 45305</strain>
    </source>
</reference>
<evidence type="ECO:0000313" key="2">
    <source>
        <dbReference type="Proteomes" id="UP000249915"/>
    </source>
</evidence>
<accession>A0A2V4AZL6</accession>
<sequence>MPLAGTKVDAPDVTWRSGSAVLTDKNTFAAINSWEDWGTETIQFDDPGIRVAIVASGFGNLFGNSANYRSGQPRLAISIDGGATFTTLNDGEPPFCVVRVAGDADGFGTGLRVEGVPTGDIVVKMQGQVSDLDVDFRNGYITAIMHPV</sequence>
<protein>
    <submittedName>
        <fullName evidence="1">Uncharacterized protein</fullName>
    </submittedName>
</protein>
<evidence type="ECO:0000313" key="1">
    <source>
        <dbReference type="EMBL" id="PXY27440.1"/>
    </source>
</evidence>
<dbReference type="SUPFAM" id="SSF110296">
    <property type="entry name" value="Oligoxyloglucan reducing end-specific cellobiohydrolase"/>
    <property type="match status" value="1"/>
</dbReference>
<dbReference type="RefSeq" id="WP_112281440.1">
    <property type="nucleotide sequence ID" value="NZ_MASW01000002.1"/>
</dbReference>
<dbReference type="AlphaFoldDB" id="A0A2V4AZL6"/>
<proteinExistence type="predicted"/>
<dbReference type="Proteomes" id="UP000249915">
    <property type="component" value="Unassembled WGS sequence"/>
</dbReference>
<name>A0A2V4AZL6_9PSEU</name>
<comment type="caution">
    <text evidence="1">The sequence shown here is derived from an EMBL/GenBank/DDBJ whole genome shotgun (WGS) entry which is preliminary data.</text>
</comment>
<dbReference type="EMBL" id="MASW01000002">
    <property type="protein sequence ID" value="PXY27440.1"/>
    <property type="molecule type" value="Genomic_DNA"/>
</dbReference>